<organism evidence="1">
    <name type="scientific">uncultured Desulfobacteraceae bacterium</name>
    <dbReference type="NCBI Taxonomy" id="218296"/>
    <lineage>
        <taxon>Bacteria</taxon>
        <taxon>Pseudomonadati</taxon>
        <taxon>Thermodesulfobacteriota</taxon>
        <taxon>Desulfobacteria</taxon>
        <taxon>Desulfobacterales</taxon>
        <taxon>Desulfobacteraceae</taxon>
        <taxon>environmental samples</taxon>
    </lineage>
</organism>
<gene>
    <name evidence="1" type="ORF">EPICR_20112</name>
</gene>
<name>A0A484HG34_9BACT</name>
<dbReference type="AlphaFoldDB" id="A0A484HG34"/>
<reference evidence="1" key="1">
    <citation type="submission" date="2019-01" db="EMBL/GenBank/DDBJ databases">
        <authorList>
            <consortium name="Genoscope - CEA"/>
            <person name="William W."/>
        </authorList>
    </citation>
    <scope>NUCLEOTIDE SEQUENCE</scope>
    <source>
        <strain evidence="1">CR-1</strain>
    </source>
</reference>
<evidence type="ECO:0000313" key="1">
    <source>
        <dbReference type="EMBL" id="VEN73645.1"/>
    </source>
</evidence>
<dbReference type="EMBL" id="CAACVI010000012">
    <property type="protein sequence ID" value="VEN73645.1"/>
    <property type="molecule type" value="Genomic_DNA"/>
</dbReference>
<sequence>MTKDMPIDMALFEEAWSAAVSLLPNNNILNIISKAKQEPYKRTVLNLFGTKEKIPFAYDKADLNFLYMNGVIDVEKTDDRKFYAKFPCPFVQKRLFHYFSDEIFDLADDLYDPFEDLDDVIDKNSLNVKNIVGLYRKYLAKNRGWILENAPRRSDMRVYEAVFHFNLYMYLSRFIGRFKGAVYPEFPTGNGKIDLLIQYAGKTHGIELKSYTDKPGYERAVGQAAAYGLGLGLKEIALIFFIERIDDPNRAKYETDFLDDKTGVRVTPVFVETG</sequence>
<accession>A0A484HG34</accession>
<proteinExistence type="predicted"/>
<protein>
    <submittedName>
        <fullName evidence="1">Uncharacterized protein</fullName>
    </submittedName>
</protein>